<dbReference type="HOGENOM" id="CLU_1425113_0_0_2"/>
<dbReference type="EnsemblBacteria" id="AAM05772">
    <property type="protein sequence ID" value="AAM05772"/>
    <property type="gene ID" value="MA_2386"/>
</dbReference>
<dbReference type="Proteomes" id="UP000002487">
    <property type="component" value="Chromosome"/>
</dbReference>
<dbReference type="KEGG" id="mac:MA_2386"/>
<organism evidence="1 2">
    <name type="scientific">Methanosarcina acetivorans (strain ATCC 35395 / DSM 2834 / JCM 12185 / C2A)</name>
    <dbReference type="NCBI Taxonomy" id="188937"/>
    <lineage>
        <taxon>Archaea</taxon>
        <taxon>Methanobacteriati</taxon>
        <taxon>Methanobacteriota</taxon>
        <taxon>Stenosarchaea group</taxon>
        <taxon>Methanomicrobia</taxon>
        <taxon>Methanosarcinales</taxon>
        <taxon>Methanosarcinaceae</taxon>
        <taxon>Methanosarcina</taxon>
    </lineage>
</organism>
<evidence type="ECO:0000313" key="2">
    <source>
        <dbReference type="Proteomes" id="UP000002487"/>
    </source>
</evidence>
<dbReference type="AlphaFoldDB" id="Q8TNA7"/>
<reference evidence="1 2" key="1">
    <citation type="journal article" date="2002" name="Genome Res.">
        <title>The genome of Methanosarcina acetivorans reveals extensive metabolic and physiological diversity.</title>
        <authorList>
            <person name="Galagan J.E."/>
            <person name="Nusbaum C."/>
            <person name="Roy A."/>
            <person name="Endrizzi M.G."/>
            <person name="Macdonald P."/>
            <person name="FitzHugh W."/>
            <person name="Calvo S."/>
            <person name="Engels R."/>
            <person name="Smirnov S."/>
            <person name="Atnoor D."/>
            <person name="Brown A."/>
            <person name="Allen N."/>
            <person name="Naylor J."/>
            <person name="Stange-Thomann N."/>
            <person name="DeArellano K."/>
            <person name="Johnson R."/>
            <person name="Linton L."/>
            <person name="McEwan P."/>
            <person name="McKernan K."/>
            <person name="Talamas J."/>
            <person name="Tirrell A."/>
            <person name="Ye W."/>
            <person name="Zimmer A."/>
            <person name="Barber R.D."/>
            <person name="Cann I."/>
            <person name="Graham D.E."/>
            <person name="Grahame D.A."/>
            <person name="Guss A."/>
            <person name="Hedderich R."/>
            <person name="Ingram-Smith C."/>
            <person name="Kuettner C.H."/>
            <person name="Krzycki J.A."/>
            <person name="Leigh J.A."/>
            <person name="Li W."/>
            <person name="Liu J."/>
            <person name="Mukhopadhyay B."/>
            <person name="Reeve J.N."/>
            <person name="Smith K."/>
            <person name="Springer T.A."/>
            <person name="Umayam L.A."/>
            <person name="White O."/>
            <person name="White R.H."/>
            <person name="de Macario E.C."/>
            <person name="Ferry J.G."/>
            <person name="Jarrell K.F."/>
            <person name="Jing H."/>
            <person name="Macario A.J.L."/>
            <person name="Paulsen I."/>
            <person name="Pritchett M."/>
            <person name="Sowers K.R."/>
            <person name="Swanson R.V."/>
            <person name="Zinder S.H."/>
            <person name="Lander E."/>
            <person name="Metcalf W.W."/>
            <person name="Birren B."/>
        </authorList>
    </citation>
    <scope>NUCLEOTIDE SEQUENCE [LARGE SCALE GENOMIC DNA]</scope>
    <source>
        <strain evidence="2">ATCC 35395 / DSM 2834 / JCM 12185 / C2A</strain>
    </source>
</reference>
<sequence>MLAIAMVTSKERQRANLARMKRIMKEIESTQNDSDLIAELNVFLKKQYPLSLKWHMIIFKSEVERSLKYLDDIRKEEAKILGGRQKKEPKGGLKQVYYKSSDVPRAFKLDYCLVYDSEKNQYKWLRCSTPRNSRAKVFTIPISMIGEYKLYWSEEAKQKWGEDSIGERELAERAINN</sequence>
<dbReference type="InParanoid" id="Q8TNA7"/>
<protein>
    <submittedName>
        <fullName evidence="1">Uncharacterized protein</fullName>
    </submittedName>
</protein>
<proteinExistence type="predicted"/>
<keyword evidence="2" id="KW-1185">Reference proteome</keyword>
<evidence type="ECO:0000313" key="1">
    <source>
        <dbReference type="EMBL" id="AAM05772.1"/>
    </source>
</evidence>
<dbReference type="EMBL" id="AE010299">
    <property type="protein sequence ID" value="AAM05772.1"/>
    <property type="molecule type" value="Genomic_DNA"/>
</dbReference>
<accession>Q8TNA7</accession>
<name>Q8TNA7_METAC</name>
<gene>
    <name evidence="1" type="ordered locus">MA_2386</name>
</gene>